<feature type="region of interest" description="Disordered" evidence="1">
    <location>
        <begin position="448"/>
        <end position="528"/>
    </location>
</feature>
<organism evidence="2 3">
    <name type="scientific">Knipowitschia caucasica</name>
    <name type="common">Caucasian dwarf goby</name>
    <name type="synonym">Pomatoschistus caucasicus</name>
    <dbReference type="NCBI Taxonomy" id="637954"/>
    <lineage>
        <taxon>Eukaryota</taxon>
        <taxon>Metazoa</taxon>
        <taxon>Chordata</taxon>
        <taxon>Craniata</taxon>
        <taxon>Vertebrata</taxon>
        <taxon>Euteleostomi</taxon>
        <taxon>Actinopterygii</taxon>
        <taxon>Neopterygii</taxon>
        <taxon>Teleostei</taxon>
        <taxon>Neoteleostei</taxon>
        <taxon>Acanthomorphata</taxon>
        <taxon>Gobiaria</taxon>
        <taxon>Gobiiformes</taxon>
        <taxon>Gobioidei</taxon>
        <taxon>Gobiidae</taxon>
        <taxon>Gobiinae</taxon>
        <taxon>Knipowitschia</taxon>
    </lineage>
</organism>
<dbReference type="Proteomes" id="UP001497482">
    <property type="component" value="Chromosome 3"/>
</dbReference>
<dbReference type="SUPFAM" id="SSF56672">
    <property type="entry name" value="DNA/RNA polymerases"/>
    <property type="match status" value="1"/>
</dbReference>
<proteinExistence type="predicted"/>
<dbReference type="InterPro" id="IPR050951">
    <property type="entry name" value="Retrovirus_Pol_polyprotein"/>
</dbReference>
<evidence type="ECO:0000256" key="1">
    <source>
        <dbReference type="SAM" id="MobiDB-lite"/>
    </source>
</evidence>
<dbReference type="Gene3D" id="3.10.10.10">
    <property type="entry name" value="HIV Type 1 Reverse Transcriptase, subunit A, domain 1"/>
    <property type="match status" value="1"/>
</dbReference>
<dbReference type="PANTHER" id="PTHR37984">
    <property type="entry name" value="PROTEIN CBG26694"/>
    <property type="match status" value="1"/>
</dbReference>
<protein>
    <submittedName>
        <fullName evidence="2">Uncharacterized protein</fullName>
    </submittedName>
</protein>
<evidence type="ECO:0000313" key="2">
    <source>
        <dbReference type="EMBL" id="CAL1600473.1"/>
    </source>
</evidence>
<name>A0AAV2LH27_KNICA</name>
<reference evidence="2 3" key="1">
    <citation type="submission" date="2024-04" db="EMBL/GenBank/DDBJ databases">
        <authorList>
            <person name="Waldvogel A.-M."/>
            <person name="Schoenle A."/>
        </authorList>
    </citation>
    <scope>NUCLEOTIDE SEQUENCE [LARGE SCALE GENOMIC DNA]</scope>
</reference>
<gene>
    <name evidence="2" type="ORF">KC01_LOCUS28565</name>
</gene>
<dbReference type="EMBL" id="OZ035825">
    <property type="protein sequence ID" value="CAL1600473.1"/>
    <property type="molecule type" value="Genomic_DNA"/>
</dbReference>
<feature type="compositionally biased region" description="Low complexity" evidence="1">
    <location>
        <begin position="496"/>
        <end position="508"/>
    </location>
</feature>
<dbReference type="PANTHER" id="PTHR37984:SF7">
    <property type="entry name" value="INTEGRASE CATALYTIC DOMAIN-CONTAINING PROTEIN"/>
    <property type="match status" value="1"/>
</dbReference>
<accession>A0AAV2LH27</accession>
<dbReference type="AlphaFoldDB" id="A0AAV2LH27"/>
<evidence type="ECO:0000313" key="3">
    <source>
        <dbReference type="Proteomes" id="UP001497482"/>
    </source>
</evidence>
<dbReference type="InterPro" id="IPR043502">
    <property type="entry name" value="DNA/RNA_pol_sf"/>
</dbReference>
<feature type="compositionally biased region" description="Basic and acidic residues" evidence="1">
    <location>
        <begin position="516"/>
        <end position="528"/>
    </location>
</feature>
<sequence length="528" mass="59995">MAKFGPPEPFDFTQPAEWLTWRQRFSRFRVASKLDKESSEVQVNSLLYSMGRDAEPIYGSFVFPAATEAMPHPEYDFDLVIQKFDEHFVPKRNVIHDRACFHKRSQRAGEAVEAFVRSLYELARHCEFGAGKDEQIRDRIVIGIMDKEVSQKLQLEADLTLERAIQLARQSEQVKQQSAERVEITVKEVRQKQYNSTRRSYDKPHQGYGQKYNENKLNYTTVMAEETFRKLRYKPKLNTSRPTVYSPGGKVRCVGLLNCEPVKIELTEEAVPYSVNTPRRVPFPLLPKVEKELKRMLTLNIIEEVTEPTDWCAPMVPAPKRNKDEPDPCLALMGYRSTPIAATGASPAQLMTGRQIRTTVPVLEEALLPRPFNPDHVYMKDAMAKGSYRFFYDRRHSARALPELRPGQPVRVKLDGEKGWTTPARVISLSKEPRSYLVEMANGNVTRRNRRHLQSVPEAEPPAEHPCAQPTASLQDSGFPLTDVTAPPEPPASQMPAGPSSASPLAPSTPVRTTSRGREIRVPLRFKD</sequence>
<keyword evidence="3" id="KW-1185">Reference proteome</keyword>